<evidence type="ECO:0000256" key="6">
    <source>
        <dbReference type="ARBA" id="ARBA00022525"/>
    </source>
</evidence>
<name>A0A0F7FIX6_9CREN</name>
<keyword evidence="9" id="KW-0479">Metal-binding</keyword>
<evidence type="ECO:0000313" key="22">
    <source>
        <dbReference type="EMBL" id="AKG39229.1"/>
    </source>
</evidence>
<comment type="subcellular location">
    <subcellularLocation>
        <location evidence="1">Endoplasmic reticulum</location>
    </subcellularLocation>
    <subcellularLocation>
        <location evidence="3">Golgi apparatus</location>
    </subcellularLocation>
    <subcellularLocation>
        <location evidence="2">Lysosome</location>
    </subcellularLocation>
    <subcellularLocation>
        <location evidence="4">Secreted</location>
    </subcellularLocation>
</comment>
<keyword evidence="7" id="KW-0121">Carboxypeptidase</keyword>
<dbReference type="PANTHER" id="PTHR12053">
    <property type="entry name" value="PROTEASE FAMILY M28 PLASMA GLUTAMATE CARBOXYPEPTIDASE-RELATED"/>
    <property type="match status" value="1"/>
</dbReference>
<keyword evidence="13" id="KW-0862">Zinc</keyword>
<dbReference type="Gene3D" id="3.50.30.30">
    <property type="match status" value="1"/>
</dbReference>
<dbReference type="GO" id="GO:0005576">
    <property type="term" value="C:extracellular region"/>
    <property type="evidence" value="ECO:0007669"/>
    <property type="project" value="UniProtKB-SubCell"/>
</dbReference>
<keyword evidence="14" id="KW-0333">Golgi apparatus</keyword>
<dbReference type="EMBL" id="CP009961">
    <property type="protein sequence ID" value="AKG39229.1"/>
    <property type="molecule type" value="Genomic_DNA"/>
</dbReference>
<dbReference type="PANTHER" id="PTHR12053:SF3">
    <property type="entry name" value="CARBOXYPEPTIDASE Q"/>
    <property type="match status" value="1"/>
</dbReference>
<dbReference type="HOGENOM" id="CLU_024336_3_1_2"/>
<evidence type="ECO:0000256" key="14">
    <source>
        <dbReference type="ARBA" id="ARBA00023034"/>
    </source>
</evidence>
<gene>
    <name evidence="22" type="ORF">MA03_08330</name>
</gene>
<keyword evidence="8" id="KW-0645">Protease</keyword>
<evidence type="ECO:0000256" key="16">
    <source>
        <dbReference type="ARBA" id="ARBA00023145"/>
    </source>
</evidence>
<dbReference type="GO" id="GO:0006508">
    <property type="term" value="P:proteolysis"/>
    <property type="evidence" value="ECO:0007669"/>
    <property type="project" value="UniProtKB-KW"/>
</dbReference>
<dbReference type="RefSeq" id="WP_052884797.1">
    <property type="nucleotide sequence ID" value="NZ_CP009961.1"/>
</dbReference>
<keyword evidence="23" id="KW-1185">Reference proteome</keyword>
<comment type="subunit">
    <text evidence="19">Homodimer. The monomeric form is inactive while the homodimer is active.</text>
</comment>
<dbReference type="Pfam" id="PF04389">
    <property type="entry name" value="Peptidase_M28"/>
    <property type="match status" value="1"/>
</dbReference>
<dbReference type="SUPFAM" id="SSF53187">
    <property type="entry name" value="Zn-dependent exopeptidases"/>
    <property type="match status" value="1"/>
</dbReference>
<dbReference type="OrthoDB" id="18376at2157"/>
<protein>
    <recommendedName>
        <fullName evidence="5">Carboxypeptidase Q</fullName>
    </recommendedName>
    <alternativeName>
        <fullName evidence="20">Plasma glutamate carboxypeptidase</fullName>
    </alternativeName>
</protein>
<evidence type="ECO:0000313" key="23">
    <source>
        <dbReference type="Proteomes" id="UP000067434"/>
    </source>
</evidence>
<evidence type="ECO:0000256" key="20">
    <source>
        <dbReference type="ARBA" id="ARBA00033328"/>
    </source>
</evidence>
<dbReference type="KEGG" id="thf:MA03_08330"/>
<evidence type="ECO:0000256" key="4">
    <source>
        <dbReference type="ARBA" id="ARBA00004613"/>
    </source>
</evidence>
<dbReference type="Gene3D" id="3.40.630.10">
    <property type="entry name" value="Zn peptidases"/>
    <property type="match status" value="1"/>
</dbReference>
<dbReference type="GO" id="GO:0004180">
    <property type="term" value="F:carboxypeptidase activity"/>
    <property type="evidence" value="ECO:0007669"/>
    <property type="project" value="UniProtKB-KW"/>
</dbReference>
<accession>A0A0F7FIX6</accession>
<organism evidence="22 23">
    <name type="scientific">Infirmifilum uzonense</name>
    <dbReference type="NCBI Taxonomy" id="1550241"/>
    <lineage>
        <taxon>Archaea</taxon>
        <taxon>Thermoproteota</taxon>
        <taxon>Thermoprotei</taxon>
        <taxon>Thermofilales</taxon>
        <taxon>Thermofilaceae</taxon>
        <taxon>Infirmifilum</taxon>
    </lineage>
</organism>
<dbReference type="Proteomes" id="UP000067434">
    <property type="component" value="Chromosome"/>
</dbReference>
<dbReference type="InterPro" id="IPR007484">
    <property type="entry name" value="Peptidase_M28"/>
</dbReference>
<dbReference type="GO" id="GO:0070573">
    <property type="term" value="F:metallodipeptidase activity"/>
    <property type="evidence" value="ECO:0007669"/>
    <property type="project" value="InterPro"/>
</dbReference>
<evidence type="ECO:0000256" key="19">
    <source>
        <dbReference type="ARBA" id="ARBA00025833"/>
    </source>
</evidence>
<keyword evidence="16" id="KW-0865">Zymogen</keyword>
<proteinExistence type="predicted"/>
<sequence length="411" mass="45493">MFEHEYAYKVAVMLSSKPRFTGTPGEEEARRLIVSELEKSGYSPKMEEFSTKVYEVNNVDLRVREPFNEEIPASPLGFSGETSGVEADLHYIENSDRVLIPGSGNWIGLAVGRPPAEQWKFLAKRASGLIIAEGTPYRSLSHVAVPWEWREKFGSLPAVYVSYWNAVRLLKAKKVHLVLEQEYRDVNSYNIIAEKSGSKYPEDVILVTAHYDSVKNVPGATDNAGGTALVVALASALSKLGLKRTIRFVLFSGEELGLRGSLAYVEKHKDELKNISLVVNLDVHGGVLGSSASIVSGSKSLRNYVEAKAKEIGVNLSVSEDVMSSDSTSFVWRGVPAVNFFRSSGSGADIHTEKDSLEHLHPIAFQLIGHLVFKFIVDIANSEDLPYEKEVPEEIKKKADEYFKKRLALVD</sequence>
<dbReference type="GO" id="GO:0046872">
    <property type="term" value="F:metal ion binding"/>
    <property type="evidence" value="ECO:0007669"/>
    <property type="project" value="UniProtKB-KW"/>
</dbReference>
<evidence type="ECO:0000256" key="13">
    <source>
        <dbReference type="ARBA" id="ARBA00022833"/>
    </source>
</evidence>
<evidence type="ECO:0000256" key="17">
    <source>
        <dbReference type="ARBA" id="ARBA00023180"/>
    </source>
</evidence>
<evidence type="ECO:0000256" key="1">
    <source>
        <dbReference type="ARBA" id="ARBA00004240"/>
    </source>
</evidence>
<keyword evidence="15" id="KW-0482">Metalloprotease</keyword>
<evidence type="ECO:0000256" key="5">
    <source>
        <dbReference type="ARBA" id="ARBA00014116"/>
    </source>
</evidence>
<dbReference type="GO" id="GO:0005764">
    <property type="term" value="C:lysosome"/>
    <property type="evidence" value="ECO:0007669"/>
    <property type="project" value="UniProtKB-SubCell"/>
</dbReference>
<dbReference type="InterPro" id="IPR039866">
    <property type="entry name" value="CPQ"/>
</dbReference>
<keyword evidence="10" id="KW-0732">Signal</keyword>
<feature type="domain" description="Peptidase M28" evidence="21">
    <location>
        <begin position="190"/>
        <end position="375"/>
    </location>
</feature>
<evidence type="ECO:0000256" key="11">
    <source>
        <dbReference type="ARBA" id="ARBA00022801"/>
    </source>
</evidence>
<evidence type="ECO:0000256" key="2">
    <source>
        <dbReference type="ARBA" id="ARBA00004371"/>
    </source>
</evidence>
<evidence type="ECO:0000259" key="21">
    <source>
        <dbReference type="Pfam" id="PF04389"/>
    </source>
</evidence>
<keyword evidence="18" id="KW-0458">Lysosome</keyword>
<dbReference type="GeneID" id="25402231"/>
<keyword evidence="12" id="KW-0256">Endoplasmic reticulum</keyword>
<keyword evidence="17" id="KW-0325">Glycoprotein</keyword>
<evidence type="ECO:0000256" key="18">
    <source>
        <dbReference type="ARBA" id="ARBA00023228"/>
    </source>
</evidence>
<evidence type="ECO:0000256" key="7">
    <source>
        <dbReference type="ARBA" id="ARBA00022645"/>
    </source>
</evidence>
<evidence type="ECO:0000256" key="3">
    <source>
        <dbReference type="ARBA" id="ARBA00004555"/>
    </source>
</evidence>
<keyword evidence="6" id="KW-0964">Secreted</keyword>
<evidence type="ECO:0000256" key="15">
    <source>
        <dbReference type="ARBA" id="ARBA00023049"/>
    </source>
</evidence>
<keyword evidence="11" id="KW-0378">Hydrolase</keyword>
<evidence type="ECO:0000256" key="9">
    <source>
        <dbReference type="ARBA" id="ARBA00022723"/>
    </source>
</evidence>
<dbReference type="PATRIC" id="fig|1550241.5.peg.1725"/>
<dbReference type="STRING" id="1550241.MA03_08330"/>
<evidence type="ECO:0000256" key="8">
    <source>
        <dbReference type="ARBA" id="ARBA00022670"/>
    </source>
</evidence>
<evidence type="ECO:0000256" key="10">
    <source>
        <dbReference type="ARBA" id="ARBA00022729"/>
    </source>
</evidence>
<dbReference type="AlphaFoldDB" id="A0A0F7FIX6"/>
<reference evidence="22 23" key="1">
    <citation type="journal article" date="2015" name="Stand. Genomic Sci.">
        <title>Complete genome sequence of and proposal of Thermofilum uzonense sp. nov. a novel hyperthermophilic crenarchaeon and emended description of the genus Thermofilum.</title>
        <authorList>
            <person name="Toshchakov S.V."/>
            <person name="Korzhenkov A.A."/>
            <person name="Samarov N.I."/>
            <person name="Mazunin I.O."/>
            <person name="Mozhey O.I."/>
            <person name="Shmyr I.S."/>
            <person name="Derbikova K.S."/>
            <person name="Taranov E.A."/>
            <person name="Dominova I.N."/>
            <person name="Bonch-Osmolovskaya E.A."/>
            <person name="Patrushev M.V."/>
            <person name="Podosokorskaya O.A."/>
            <person name="Kublanov I.V."/>
        </authorList>
    </citation>
    <scope>NUCLEOTIDE SEQUENCE [LARGE SCALE GENOMIC DNA]</scope>
    <source>
        <strain evidence="22 23">1807-2</strain>
    </source>
</reference>
<evidence type="ECO:0000256" key="12">
    <source>
        <dbReference type="ARBA" id="ARBA00022824"/>
    </source>
</evidence>